<accession>W6RKW6</accession>
<organism evidence="2 3">
    <name type="scientific">Rhizobium favelukesii</name>
    <dbReference type="NCBI Taxonomy" id="348824"/>
    <lineage>
        <taxon>Bacteria</taxon>
        <taxon>Pseudomonadati</taxon>
        <taxon>Pseudomonadota</taxon>
        <taxon>Alphaproteobacteria</taxon>
        <taxon>Hyphomicrobiales</taxon>
        <taxon>Rhizobiaceae</taxon>
        <taxon>Rhizobium/Agrobacterium group</taxon>
        <taxon>Rhizobium</taxon>
    </lineage>
</organism>
<sequence>MIRLDIPGHAHHDVTHDDSTGELATASTRAKLTLSLASFERGTTDPEANALRRQP</sequence>
<geneLocation type="plasmid" evidence="2 3">
    <name>pLPU83d</name>
</geneLocation>
<protein>
    <submittedName>
        <fullName evidence="2">Uncharacterized protein</fullName>
    </submittedName>
</protein>
<dbReference type="PATRIC" id="fig|348824.6.peg.6044"/>
<feature type="region of interest" description="Disordered" evidence="1">
    <location>
        <begin position="1"/>
        <end position="24"/>
    </location>
</feature>
<reference evidence="2" key="1">
    <citation type="submission" date="2013-11" db="EMBL/GenBank/DDBJ databases">
        <title>Draft genome sequence of the broad-host-range Rhizobium sp. LPU83 strain, a member of the low-genetic diversity Oregon-like Rhizobium sp. group.</title>
        <authorList>
            <person name="Wibberg D."/>
            <person name="Puehler A."/>
            <person name="Schlueter A."/>
        </authorList>
    </citation>
    <scope>NUCLEOTIDE SEQUENCE [LARGE SCALE GENOMIC DNA]</scope>
    <source>
        <strain evidence="2">LPU83</strain>
        <plasmid evidence="2">pLPU83d</plasmid>
    </source>
</reference>
<dbReference type="AlphaFoldDB" id="W6RKW6"/>
<name>W6RKW6_9HYPH</name>
<proteinExistence type="predicted"/>
<evidence type="ECO:0000313" key="3">
    <source>
        <dbReference type="Proteomes" id="UP000019443"/>
    </source>
</evidence>
<keyword evidence="3" id="KW-1185">Reference proteome</keyword>
<dbReference type="HOGENOM" id="CLU_3029332_0_0_5"/>
<dbReference type="KEGG" id="rhl:LPU83_pLPU83d_0421"/>
<dbReference type="Proteomes" id="UP000019443">
    <property type="component" value="Plasmid pLPU83d"/>
</dbReference>
<evidence type="ECO:0000313" key="2">
    <source>
        <dbReference type="EMBL" id="CDM61792.1"/>
    </source>
</evidence>
<dbReference type="RefSeq" id="WP_225039980.1">
    <property type="nucleotide sequence ID" value="NZ_ATTO01000133.1"/>
</dbReference>
<gene>
    <name evidence="2" type="ORF">LPU83_pLPU83d_0421</name>
</gene>
<feature type="compositionally biased region" description="Basic and acidic residues" evidence="1">
    <location>
        <begin position="1"/>
        <end position="19"/>
    </location>
</feature>
<keyword evidence="2" id="KW-0614">Plasmid</keyword>
<evidence type="ECO:0000256" key="1">
    <source>
        <dbReference type="SAM" id="MobiDB-lite"/>
    </source>
</evidence>
<dbReference type="EMBL" id="HG916855">
    <property type="protein sequence ID" value="CDM61792.1"/>
    <property type="molecule type" value="Genomic_DNA"/>
</dbReference>